<dbReference type="EMBL" id="SEYY01000436">
    <property type="protein sequence ID" value="KAB7507244.1"/>
    <property type="molecule type" value="Genomic_DNA"/>
</dbReference>
<dbReference type="OrthoDB" id="5840512at2759"/>
<dbReference type="AlphaFoldDB" id="A0A5N5TM33"/>
<organism evidence="10 11">
    <name type="scientific">Armadillidium nasatum</name>
    <dbReference type="NCBI Taxonomy" id="96803"/>
    <lineage>
        <taxon>Eukaryota</taxon>
        <taxon>Metazoa</taxon>
        <taxon>Ecdysozoa</taxon>
        <taxon>Arthropoda</taxon>
        <taxon>Crustacea</taxon>
        <taxon>Multicrustacea</taxon>
        <taxon>Malacostraca</taxon>
        <taxon>Eumalacostraca</taxon>
        <taxon>Peracarida</taxon>
        <taxon>Isopoda</taxon>
        <taxon>Oniscidea</taxon>
        <taxon>Crinocheta</taxon>
        <taxon>Armadillidiidae</taxon>
        <taxon>Armadillidium</taxon>
    </lineage>
</organism>
<proteinExistence type="inferred from homology"/>
<comment type="caution">
    <text evidence="10">The sequence shown here is derived from an EMBL/GenBank/DDBJ whole genome shotgun (WGS) entry which is preliminary data.</text>
</comment>
<dbReference type="PANTHER" id="PTHR11668">
    <property type="entry name" value="SERINE/THREONINE PROTEIN PHOSPHATASE"/>
    <property type="match status" value="1"/>
</dbReference>
<evidence type="ECO:0000256" key="8">
    <source>
        <dbReference type="RuleBase" id="RU004273"/>
    </source>
</evidence>
<evidence type="ECO:0000256" key="1">
    <source>
        <dbReference type="ARBA" id="ARBA00001936"/>
    </source>
</evidence>
<keyword evidence="4" id="KW-0904">Protein phosphatase</keyword>
<sequence>MFWQFTKEDILQKEGHVLFHRIRFCGTPSPITLAGDIHGQFEDLVMIFDAIGDYVDRGRNSLEVICLIFIYSLLYPERFFILRGNHEEEGVNLRYGLMRECRKRMSEIVFDALNDTFNCISLAAVVNDEVFCCHGGIGPHLNRLKDIEKIECPIIPCGDNLANDLLWADPSPYEKSTGFKINWYRRTSWVWGKD</sequence>
<dbReference type="InterPro" id="IPR050341">
    <property type="entry name" value="PP1_catalytic_subunit"/>
</dbReference>
<dbReference type="InterPro" id="IPR029052">
    <property type="entry name" value="Metallo-depent_PP-like"/>
</dbReference>
<dbReference type="Proteomes" id="UP000326759">
    <property type="component" value="Unassembled WGS sequence"/>
</dbReference>
<dbReference type="PROSITE" id="PS00125">
    <property type="entry name" value="SER_THR_PHOSPHATASE"/>
    <property type="match status" value="1"/>
</dbReference>
<keyword evidence="3 8" id="KW-0378">Hydrolase</keyword>
<protein>
    <recommendedName>
        <fullName evidence="8">Serine/threonine-protein phosphatase</fullName>
        <ecNumber evidence="8">3.1.3.16</ecNumber>
    </recommendedName>
</protein>
<accession>A0A5N5TM33</accession>
<evidence type="ECO:0000259" key="9">
    <source>
        <dbReference type="PROSITE" id="PS00125"/>
    </source>
</evidence>
<evidence type="ECO:0000256" key="2">
    <source>
        <dbReference type="ARBA" id="ARBA00022723"/>
    </source>
</evidence>
<feature type="domain" description="Serine/threonine specific protein phosphatases" evidence="9">
    <location>
        <begin position="82"/>
        <end position="87"/>
    </location>
</feature>
<evidence type="ECO:0000313" key="11">
    <source>
        <dbReference type="Proteomes" id="UP000326759"/>
    </source>
</evidence>
<comment type="catalytic activity">
    <reaction evidence="7 8">
        <text>O-phospho-L-threonyl-[protein] + H2O = L-threonyl-[protein] + phosphate</text>
        <dbReference type="Rhea" id="RHEA:47004"/>
        <dbReference type="Rhea" id="RHEA-COMP:11060"/>
        <dbReference type="Rhea" id="RHEA-COMP:11605"/>
        <dbReference type="ChEBI" id="CHEBI:15377"/>
        <dbReference type="ChEBI" id="CHEBI:30013"/>
        <dbReference type="ChEBI" id="CHEBI:43474"/>
        <dbReference type="ChEBI" id="CHEBI:61977"/>
        <dbReference type="EC" id="3.1.3.16"/>
    </reaction>
</comment>
<dbReference type="GO" id="GO:0005634">
    <property type="term" value="C:nucleus"/>
    <property type="evidence" value="ECO:0007669"/>
    <property type="project" value="TreeGrafter"/>
</dbReference>
<dbReference type="GO" id="GO:0005737">
    <property type="term" value="C:cytoplasm"/>
    <property type="evidence" value="ECO:0007669"/>
    <property type="project" value="TreeGrafter"/>
</dbReference>
<dbReference type="Pfam" id="PF00149">
    <property type="entry name" value="Metallophos"/>
    <property type="match status" value="1"/>
</dbReference>
<dbReference type="SUPFAM" id="SSF56300">
    <property type="entry name" value="Metallo-dependent phosphatases"/>
    <property type="match status" value="1"/>
</dbReference>
<dbReference type="PRINTS" id="PR00114">
    <property type="entry name" value="STPHPHTASE"/>
</dbReference>
<dbReference type="GO" id="GO:0004722">
    <property type="term" value="F:protein serine/threonine phosphatase activity"/>
    <property type="evidence" value="ECO:0007669"/>
    <property type="project" value="UniProtKB-EC"/>
</dbReference>
<evidence type="ECO:0000313" key="10">
    <source>
        <dbReference type="EMBL" id="KAB7507244.1"/>
    </source>
</evidence>
<dbReference type="GO" id="GO:0046872">
    <property type="term" value="F:metal ion binding"/>
    <property type="evidence" value="ECO:0007669"/>
    <property type="project" value="UniProtKB-KW"/>
</dbReference>
<dbReference type="EC" id="3.1.3.16" evidence="8"/>
<evidence type="ECO:0000256" key="6">
    <source>
        <dbReference type="ARBA" id="ARBA00047761"/>
    </source>
</evidence>
<evidence type="ECO:0000256" key="4">
    <source>
        <dbReference type="ARBA" id="ARBA00022912"/>
    </source>
</evidence>
<comment type="catalytic activity">
    <reaction evidence="6">
        <text>O-phospho-L-seryl-[protein] + H2O = L-seryl-[protein] + phosphate</text>
        <dbReference type="Rhea" id="RHEA:20629"/>
        <dbReference type="Rhea" id="RHEA-COMP:9863"/>
        <dbReference type="Rhea" id="RHEA-COMP:11604"/>
        <dbReference type="ChEBI" id="CHEBI:15377"/>
        <dbReference type="ChEBI" id="CHEBI:29999"/>
        <dbReference type="ChEBI" id="CHEBI:43474"/>
        <dbReference type="ChEBI" id="CHEBI:83421"/>
        <dbReference type="EC" id="3.1.3.16"/>
    </reaction>
</comment>
<evidence type="ECO:0000256" key="3">
    <source>
        <dbReference type="ARBA" id="ARBA00022801"/>
    </source>
</evidence>
<keyword evidence="11" id="KW-1185">Reference proteome</keyword>
<evidence type="ECO:0000256" key="5">
    <source>
        <dbReference type="ARBA" id="ARBA00023211"/>
    </source>
</evidence>
<gene>
    <name evidence="10" type="primary">PP1</name>
    <name evidence="10" type="ORF">Anas_05541</name>
</gene>
<keyword evidence="5" id="KW-0464">Manganese</keyword>
<dbReference type="InterPro" id="IPR006186">
    <property type="entry name" value="Ser/Thr-sp_prot-phosphatase"/>
</dbReference>
<dbReference type="InterPro" id="IPR004843">
    <property type="entry name" value="Calcineurin-like_PHP"/>
</dbReference>
<dbReference type="Gene3D" id="3.60.21.10">
    <property type="match status" value="1"/>
</dbReference>
<dbReference type="SMART" id="SM00156">
    <property type="entry name" value="PP2Ac"/>
    <property type="match status" value="1"/>
</dbReference>
<dbReference type="PANTHER" id="PTHR11668:SF300">
    <property type="entry name" value="SERINE_THREONINE-PROTEIN PHOSPHATASE"/>
    <property type="match status" value="1"/>
</dbReference>
<comment type="cofactor">
    <cofactor evidence="1">
        <name>Mn(2+)</name>
        <dbReference type="ChEBI" id="CHEBI:29035"/>
    </cofactor>
</comment>
<reference evidence="10 11" key="1">
    <citation type="journal article" date="2019" name="PLoS Biol.">
        <title>Sex chromosomes control vertical transmission of feminizing Wolbachia symbionts in an isopod.</title>
        <authorList>
            <person name="Becking T."/>
            <person name="Chebbi M.A."/>
            <person name="Giraud I."/>
            <person name="Moumen B."/>
            <person name="Laverre T."/>
            <person name="Caubet Y."/>
            <person name="Peccoud J."/>
            <person name="Gilbert C."/>
            <person name="Cordaux R."/>
        </authorList>
    </citation>
    <scope>NUCLEOTIDE SEQUENCE [LARGE SCALE GENOMIC DNA]</scope>
    <source>
        <strain evidence="10">ANa2</strain>
        <tissue evidence="10">Whole body excluding digestive tract and cuticle</tissue>
    </source>
</reference>
<keyword evidence="2" id="KW-0479">Metal-binding</keyword>
<evidence type="ECO:0000256" key="7">
    <source>
        <dbReference type="ARBA" id="ARBA00048336"/>
    </source>
</evidence>
<comment type="similarity">
    <text evidence="8">Belongs to the PPP phosphatase family.</text>
</comment>
<name>A0A5N5TM33_9CRUS</name>